<name>A0A533QDS9_9BACT</name>
<comment type="caution">
    <text evidence="1">The sequence shown here is derived from an EMBL/GenBank/DDBJ whole genome shotgun (WGS) entry which is preliminary data.</text>
</comment>
<proteinExistence type="predicted"/>
<gene>
    <name evidence="1" type="ORF">JETT_0805</name>
</gene>
<dbReference type="EMBL" id="SULG01000011">
    <property type="protein sequence ID" value="TLD42905.1"/>
    <property type="molecule type" value="Genomic_DNA"/>
</dbReference>
<dbReference type="AlphaFoldDB" id="A0A533QDS9"/>
<reference evidence="1 2" key="1">
    <citation type="submission" date="2019-04" db="EMBL/GenBank/DDBJ databases">
        <title>Genome of a novel bacterium Candidatus Jettenia ecosi reconstructed from metagenome of an anammox bioreactor.</title>
        <authorList>
            <person name="Mardanov A.V."/>
            <person name="Beletsky A.V."/>
            <person name="Ravin N.V."/>
            <person name="Botchkova E.A."/>
            <person name="Litti Y.V."/>
            <person name="Nozhevnikova A.N."/>
        </authorList>
    </citation>
    <scope>NUCLEOTIDE SEQUENCE [LARGE SCALE GENOMIC DNA]</scope>
    <source>
        <strain evidence="1">J2</strain>
    </source>
</reference>
<dbReference type="Proteomes" id="UP000319783">
    <property type="component" value="Unassembled WGS sequence"/>
</dbReference>
<accession>A0A533QDS9</accession>
<organism evidence="1 2">
    <name type="scientific">Candidatus Jettenia ecosi</name>
    <dbReference type="NCBI Taxonomy" id="2494326"/>
    <lineage>
        <taxon>Bacteria</taxon>
        <taxon>Pseudomonadati</taxon>
        <taxon>Planctomycetota</taxon>
        <taxon>Candidatus Brocadiia</taxon>
        <taxon>Candidatus Brocadiales</taxon>
        <taxon>Candidatus Brocadiaceae</taxon>
        <taxon>Candidatus Jettenia</taxon>
    </lineage>
</organism>
<evidence type="ECO:0000313" key="2">
    <source>
        <dbReference type="Proteomes" id="UP000319783"/>
    </source>
</evidence>
<evidence type="ECO:0000313" key="1">
    <source>
        <dbReference type="EMBL" id="TLD42905.1"/>
    </source>
</evidence>
<sequence>MPSEKIFFIDGVHPHYNPMPAYSWIEKGQPKNCRKSAENGYFF</sequence>
<protein>
    <submittedName>
        <fullName evidence="1">Uncharacterized protein</fullName>
    </submittedName>
</protein>